<accession>A0A1F5LAD7</accession>
<dbReference type="STRING" id="1835702.A0A1F5LAD7"/>
<dbReference type="Proteomes" id="UP000177622">
    <property type="component" value="Unassembled WGS sequence"/>
</dbReference>
<dbReference type="SMART" id="SM00066">
    <property type="entry name" value="GAL4"/>
    <property type="match status" value="1"/>
</dbReference>
<dbReference type="RefSeq" id="XP_022485623.1">
    <property type="nucleotide sequence ID" value="XM_022634525.1"/>
</dbReference>
<dbReference type="Pfam" id="PF00172">
    <property type="entry name" value="Zn_clus"/>
    <property type="match status" value="1"/>
</dbReference>
<dbReference type="PANTHER" id="PTHR47784:SF4">
    <property type="entry name" value="ZN(II)2CYS6 TRANSCRIPTION FACTOR (EUROFUNG)"/>
    <property type="match status" value="1"/>
</dbReference>
<keyword evidence="4" id="KW-0539">Nucleus</keyword>
<dbReference type="SUPFAM" id="SSF57701">
    <property type="entry name" value="Zn2/Cys6 DNA-binding domain"/>
    <property type="match status" value="1"/>
</dbReference>
<proteinExistence type="predicted"/>
<keyword evidence="1" id="KW-0805">Transcription regulation</keyword>
<protein>
    <recommendedName>
        <fullName evidence="6">Zn(2)-C6 fungal-type domain-containing protein</fullName>
    </recommendedName>
</protein>
<evidence type="ECO:0000256" key="3">
    <source>
        <dbReference type="ARBA" id="ARBA00023163"/>
    </source>
</evidence>
<keyword evidence="3" id="KW-0804">Transcription</keyword>
<dbReference type="InterPro" id="IPR053157">
    <property type="entry name" value="Sterol_Uptake_Regulator"/>
</dbReference>
<dbReference type="PROSITE" id="PS50048">
    <property type="entry name" value="ZN2_CY6_FUNGAL_2"/>
    <property type="match status" value="1"/>
</dbReference>
<evidence type="ECO:0000313" key="8">
    <source>
        <dbReference type="Proteomes" id="UP000177622"/>
    </source>
</evidence>
<name>A0A1F5LAD7_PENAI</name>
<keyword evidence="8" id="KW-1185">Reference proteome</keyword>
<dbReference type="GO" id="GO:0001228">
    <property type="term" value="F:DNA-binding transcription activator activity, RNA polymerase II-specific"/>
    <property type="evidence" value="ECO:0007669"/>
    <property type="project" value="TreeGrafter"/>
</dbReference>
<dbReference type="EMBL" id="LXJU01000018">
    <property type="protein sequence ID" value="OGE50174.1"/>
    <property type="molecule type" value="Genomic_DNA"/>
</dbReference>
<evidence type="ECO:0000256" key="2">
    <source>
        <dbReference type="ARBA" id="ARBA00023125"/>
    </source>
</evidence>
<dbReference type="InterPro" id="IPR036864">
    <property type="entry name" value="Zn2-C6_fun-type_DNA-bd_sf"/>
</dbReference>
<dbReference type="GO" id="GO:0008270">
    <property type="term" value="F:zinc ion binding"/>
    <property type="evidence" value="ECO:0007669"/>
    <property type="project" value="InterPro"/>
</dbReference>
<evidence type="ECO:0000256" key="1">
    <source>
        <dbReference type="ARBA" id="ARBA00023015"/>
    </source>
</evidence>
<evidence type="ECO:0000259" key="6">
    <source>
        <dbReference type="PROSITE" id="PS50048"/>
    </source>
</evidence>
<dbReference type="CDD" id="cd00067">
    <property type="entry name" value="GAL4"/>
    <property type="match status" value="1"/>
</dbReference>
<evidence type="ECO:0000313" key="7">
    <source>
        <dbReference type="EMBL" id="OGE50174.1"/>
    </source>
</evidence>
<sequence length="383" mass="42994">MPRRTHKKSRNGCFECKRRHVKCDERRPICSNCDASERQCHFAGPAPLIISSAQASPSTSHDFASASSATNSPAQQGVQGPCGPASDLPVNLLHVELLHNVFVESANWVDPREVSSGMSFPDMLKIGLEAPYLLNMTLAISALNLSITKPDRRRFYRHHATQLQNHALNNFNSLSPHFDQETCISTFLFASILGIYLLCDTLVLREGPFEGFIERFVQYLRVHQGIRAVTAEGRWGILRETKLKPLLAFSELLPPIESDLGPVCEALFERIEATEKDEARLNVFRQTIQALQLVMAAIDFKKEHLGVHALVAWPVMVSPKYVDLVASNQGEALVILAHYGALVHSCRDSWVFQDGGQFLIESVTQFLGPPWREWLEWPWKALT</sequence>
<dbReference type="InterPro" id="IPR001138">
    <property type="entry name" value="Zn2Cys6_DnaBD"/>
</dbReference>
<dbReference type="OrthoDB" id="4937900at2759"/>
<evidence type="ECO:0000256" key="5">
    <source>
        <dbReference type="SAM" id="MobiDB-lite"/>
    </source>
</evidence>
<dbReference type="GO" id="GO:0003677">
    <property type="term" value="F:DNA binding"/>
    <property type="evidence" value="ECO:0007669"/>
    <property type="project" value="UniProtKB-KW"/>
</dbReference>
<feature type="compositionally biased region" description="Polar residues" evidence="5">
    <location>
        <begin position="59"/>
        <end position="78"/>
    </location>
</feature>
<evidence type="ECO:0000256" key="4">
    <source>
        <dbReference type="ARBA" id="ARBA00023242"/>
    </source>
</evidence>
<gene>
    <name evidence="7" type="ORF">PENARI_c018G03616</name>
</gene>
<dbReference type="PROSITE" id="PS00463">
    <property type="entry name" value="ZN2_CY6_FUNGAL_1"/>
    <property type="match status" value="1"/>
</dbReference>
<reference evidence="7 8" key="1">
    <citation type="journal article" date="2016" name="Sci. Rep.">
        <title>Penicillium arizonense, a new, genome sequenced fungal species, reveals a high chemical diversity in secreted metabolites.</title>
        <authorList>
            <person name="Grijseels S."/>
            <person name="Nielsen J.C."/>
            <person name="Randelovic M."/>
            <person name="Nielsen J."/>
            <person name="Nielsen K.F."/>
            <person name="Workman M."/>
            <person name="Frisvad J.C."/>
        </authorList>
    </citation>
    <scope>NUCLEOTIDE SEQUENCE [LARGE SCALE GENOMIC DNA]</scope>
    <source>
        <strain evidence="7 8">CBS 141311</strain>
    </source>
</reference>
<comment type="caution">
    <text evidence="7">The sequence shown here is derived from an EMBL/GenBank/DDBJ whole genome shotgun (WGS) entry which is preliminary data.</text>
</comment>
<dbReference type="GeneID" id="34579259"/>
<dbReference type="PANTHER" id="PTHR47784">
    <property type="entry name" value="STEROL UPTAKE CONTROL PROTEIN 2"/>
    <property type="match status" value="1"/>
</dbReference>
<dbReference type="Gene3D" id="4.10.240.10">
    <property type="entry name" value="Zn(2)-C6 fungal-type DNA-binding domain"/>
    <property type="match status" value="1"/>
</dbReference>
<organism evidence="7 8">
    <name type="scientific">Penicillium arizonense</name>
    <dbReference type="NCBI Taxonomy" id="1835702"/>
    <lineage>
        <taxon>Eukaryota</taxon>
        <taxon>Fungi</taxon>
        <taxon>Dikarya</taxon>
        <taxon>Ascomycota</taxon>
        <taxon>Pezizomycotina</taxon>
        <taxon>Eurotiomycetes</taxon>
        <taxon>Eurotiomycetidae</taxon>
        <taxon>Eurotiales</taxon>
        <taxon>Aspergillaceae</taxon>
        <taxon>Penicillium</taxon>
    </lineage>
</organism>
<keyword evidence="2" id="KW-0238">DNA-binding</keyword>
<feature type="region of interest" description="Disordered" evidence="5">
    <location>
        <begin position="59"/>
        <end position="81"/>
    </location>
</feature>
<feature type="domain" description="Zn(2)-C6 fungal-type" evidence="6">
    <location>
        <begin position="12"/>
        <end position="42"/>
    </location>
</feature>
<dbReference type="AlphaFoldDB" id="A0A1F5LAD7"/>